<name>A0A1M4U4I2_9RHOB</name>
<evidence type="ECO:0000256" key="1">
    <source>
        <dbReference type="SAM" id="MobiDB-lite"/>
    </source>
</evidence>
<protein>
    <submittedName>
        <fullName evidence="2">Uncharacterized protein</fullName>
    </submittedName>
</protein>
<feature type="region of interest" description="Disordered" evidence="1">
    <location>
        <begin position="59"/>
        <end position="85"/>
    </location>
</feature>
<dbReference type="EMBL" id="FQVK01000003">
    <property type="protein sequence ID" value="SHE51544.1"/>
    <property type="molecule type" value="Genomic_DNA"/>
</dbReference>
<dbReference type="Proteomes" id="UP000325134">
    <property type="component" value="Unassembled WGS sequence"/>
</dbReference>
<keyword evidence="3" id="KW-1185">Reference proteome</keyword>
<evidence type="ECO:0000313" key="2">
    <source>
        <dbReference type="EMBL" id="SHE51544.1"/>
    </source>
</evidence>
<dbReference type="AlphaFoldDB" id="A0A1M4U4I2"/>
<gene>
    <name evidence="2" type="ORF">SAMN05444279_103167</name>
</gene>
<organism evidence="2 3">
    <name type="scientific">Ruegeria intermedia</name>
    <dbReference type="NCBI Taxonomy" id="996115"/>
    <lineage>
        <taxon>Bacteria</taxon>
        <taxon>Pseudomonadati</taxon>
        <taxon>Pseudomonadota</taxon>
        <taxon>Alphaproteobacteria</taxon>
        <taxon>Rhodobacterales</taxon>
        <taxon>Roseobacteraceae</taxon>
        <taxon>Ruegeria</taxon>
    </lineage>
</organism>
<evidence type="ECO:0000313" key="3">
    <source>
        <dbReference type="Proteomes" id="UP000325134"/>
    </source>
</evidence>
<sequence length="85" mass="9727">MYPNPGFPRYLKCAVTPGRRRGTTALFSHREGRRRTRCIRSRGLPRYLEVRGDVREEEDAAARFQHQGREEESPDVSASGRLGPV</sequence>
<proteinExistence type="predicted"/>
<reference evidence="2 3" key="1">
    <citation type="submission" date="2016-11" db="EMBL/GenBank/DDBJ databases">
        <authorList>
            <person name="Varghese N."/>
            <person name="Submissions S."/>
        </authorList>
    </citation>
    <scope>NUCLEOTIDE SEQUENCE [LARGE SCALE GENOMIC DNA]</scope>
    <source>
        <strain evidence="2 3">DSM 29341</strain>
    </source>
</reference>
<accession>A0A1M4U4I2</accession>